<protein>
    <submittedName>
        <fullName evidence="1">Uncharacterized protein</fullName>
    </submittedName>
</protein>
<dbReference type="Proteomes" id="UP001497535">
    <property type="component" value="Unassembled WGS sequence"/>
</dbReference>
<sequence>MRYSRLATNDDSLDEYTPLMLSDQQGVSGTSPQHHHLNTADNAHLLPILCPSVQSSVGGGSSFGSNRSGFFNMLQCFKGLFRRKRVRHARTIRIGHGPVCTGGHSFPPNVICNRKYNIFTFVPMVLFQQFKFFLNLYFLLMACSQFFPPIQIGSPITYWGPLVF</sequence>
<comment type="caution">
    <text evidence="1">The sequence shown here is derived from an EMBL/GenBank/DDBJ whole genome shotgun (WGS) entry which is preliminary data.</text>
</comment>
<keyword evidence="2" id="KW-1185">Reference proteome</keyword>
<evidence type="ECO:0000313" key="1">
    <source>
        <dbReference type="EMBL" id="CAK5011380.1"/>
    </source>
</evidence>
<accession>A0ACB0XPL4</accession>
<evidence type="ECO:0000313" key="2">
    <source>
        <dbReference type="Proteomes" id="UP001497535"/>
    </source>
</evidence>
<gene>
    <name evidence="1" type="ORF">MENTE1834_LOCUS1889</name>
</gene>
<organism evidence="1 2">
    <name type="scientific">Meloidogyne enterolobii</name>
    <name type="common">Root-knot nematode worm</name>
    <name type="synonym">Meloidogyne mayaguensis</name>
    <dbReference type="NCBI Taxonomy" id="390850"/>
    <lineage>
        <taxon>Eukaryota</taxon>
        <taxon>Metazoa</taxon>
        <taxon>Ecdysozoa</taxon>
        <taxon>Nematoda</taxon>
        <taxon>Chromadorea</taxon>
        <taxon>Rhabditida</taxon>
        <taxon>Tylenchina</taxon>
        <taxon>Tylenchomorpha</taxon>
        <taxon>Tylenchoidea</taxon>
        <taxon>Meloidogynidae</taxon>
        <taxon>Meloidogyninae</taxon>
        <taxon>Meloidogyne</taxon>
    </lineage>
</organism>
<name>A0ACB0XPL4_MELEN</name>
<reference evidence="1" key="1">
    <citation type="submission" date="2023-11" db="EMBL/GenBank/DDBJ databases">
        <authorList>
            <person name="Poullet M."/>
        </authorList>
    </citation>
    <scope>NUCLEOTIDE SEQUENCE</scope>
    <source>
        <strain evidence="1">E1834</strain>
    </source>
</reference>
<dbReference type="EMBL" id="CAVMJV010000001">
    <property type="protein sequence ID" value="CAK5011380.1"/>
    <property type="molecule type" value="Genomic_DNA"/>
</dbReference>
<proteinExistence type="predicted"/>